<dbReference type="InterPro" id="IPR036411">
    <property type="entry name" value="TorD-like_sf"/>
</dbReference>
<reference evidence="3" key="1">
    <citation type="submission" date="2017-05" db="EMBL/GenBank/DDBJ databases">
        <authorList>
            <person name="Sharma S."/>
            <person name="Sidhu C."/>
            <person name="Pinnaka A.K."/>
        </authorList>
    </citation>
    <scope>NUCLEOTIDE SEQUENCE [LARGE SCALE GENOMIC DNA]</scope>
    <source>
        <strain evidence="3">AK93</strain>
    </source>
</reference>
<gene>
    <name evidence="2" type="ORF">CAL65_11235</name>
</gene>
<dbReference type="NCBIfam" id="TIGR00684">
    <property type="entry name" value="narJ"/>
    <property type="match status" value="1"/>
</dbReference>
<dbReference type="InterPro" id="IPR020945">
    <property type="entry name" value="DMSO/NO3_reduct_chaperone"/>
</dbReference>
<name>A0A3E0WWJ2_9GAMM</name>
<keyword evidence="3" id="KW-1185">Reference proteome</keyword>
<dbReference type="EMBL" id="NFZW01000009">
    <property type="protein sequence ID" value="RFA36531.1"/>
    <property type="molecule type" value="Genomic_DNA"/>
</dbReference>
<dbReference type="OrthoDB" id="8478585at2"/>
<dbReference type="PANTHER" id="PTHR43680:SF2">
    <property type="entry name" value="NITRATE REDUCTASE MOLYBDENUM COFACTOR ASSEMBLY CHAPERONE NARJ"/>
    <property type="match status" value="1"/>
</dbReference>
<keyword evidence="1" id="KW-0534">Nitrate assimilation</keyword>
<dbReference type="Gene3D" id="1.10.3480.10">
    <property type="entry name" value="TorD-like"/>
    <property type="match status" value="1"/>
</dbReference>
<dbReference type="GO" id="GO:0042128">
    <property type="term" value="P:nitrate assimilation"/>
    <property type="evidence" value="ECO:0007669"/>
    <property type="project" value="UniProtKB-KW"/>
</dbReference>
<dbReference type="RefSeq" id="WP_116301984.1">
    <property type="nucleotide sequence ID" value="NZ_NFZV01000007.1"/>
</dbReference>
<evidence type="ECO:0000313" key="2">
    <source>
        <dbReference type="EMBL" id="RFA36531.1"/>
    </source>
</evidence>
<protein>
    <submittedName>
        <fullName evidence="2">Nitrate reductase molybdenum cofactor assembly chaperone</fullName>
    </submittedName>
</protein>
<organism evidence="2 3">
    <name type="scientific">Alkalilimnicola ehrlichii</name>
    <dbReference type="NCBI Taxonomy" id="351052"/>
    <lineage>
        <taxon>Bacteria</taxon>
        <taxon>Pseudomonadati</taxon>
        <taxon>Pseudomonadota</taxon>
        <taxon>Gammaproteobacteria</taxon>
        <taxon>Chromatiales</taxon>
        <taxon>Ectothiorhodospiraceae</taxon>
        <taxon>Alkalilimnicola</taxon>
    </lineage>
</organism>
<dbReference type="Pfam" id="PF02613">
    <property type="entry name" value="Nitrate_red_del"/>
    <property type="match status" value="1"/>
</dbReference>
<evidence type="ECO:0000313" key="3">
    <source>
        <dbReference type="Proteomes" id="UP000256763"/>
    </source>
</evidence>
<dbReference type="Proteomes" id="UP000256763">
    <property type="component" value="Unassembled WGS sequence"/>
</dbReference>
<sequence>MKILKLIATLLHYPEQAPAEYRNACLEVLQEDTLLSAESKQRLAAYVDGMADADLMDLQSRYVETFDRGRAVSLHLFEHVHGESRDRGQAMVDLLDVYRSHGMEVALSELPDYLPLFLEFLSILEPEEIVSWLQEVAHILQVLHLRLSERGSPYAVLFEPLLELGELEPASEVLREQIKAEPRDDTPEAIDEAWAEEPVSFAGMPGGACGSQSDGQVKVVQWGTRARPRVRRTPKETHYGLHQPIPIRVLPVYCSGGVRHREHCPL</sequence>
<proteinExistence type="predicted"/>
<evidence type="ECO:0000256" key="1">
    <source>
        <dbReference type="ARBA" id="ARBA00023063"/>
    </source>
</evidence>
<dbReference type="GO" id="GO:0051131">
    <property type="term" value="P:chaperone-mediated protein complex assembly"/>
    <property type="evidence" value="ECO:0007669"/>
    <property type="project" value="InterPro"/>
</dbReference>
<dbReference type="GO" id="GO:0016530">
    <property type="term" value="F:metallochaperone activity"/>
    <property type="evidence" value="ECO:0007669"/>
    <property type="project" value="TreeGrafter"/>
</dbReference>
<dbReference type="GO" id="GO:0051082">
    <property type="term" value="F:unfolded protein binding"/>
    <property type="evidence" value="ECO:0007669"/>
    <property type="project" value="InterPro"/>
</dbReference>
<dbReference type="SUPFAM" id="SSF89155">
    <property type="entry name" value="TorD-like"/>
    <property type="match status" value="1"/>
</dbReference>
<dbReference type="InterPro" id="IPR003765">
    <property type="entry name" value="NO3_reductase_chaperone_NarJ"/>
</dbReference>
<comment type="caution">
    <text evidence="2">The sequence shown here is derived from an EMBL/GenBank/DDBJ whole genome shotgun (WGS) entry which is preliminary data.</text>
</comment>
<dbReference type="AlphaFoldDB" id="A0A3E0WWJ2"/>
<dbReference type="PANTHER" id="PTHR43680">
    <property type="entry name" value="NITRATE REDUCTASE MOLYBDENUM COFACTOR ASSEMBLY CHAPERONE"/>
    <property type="match status" value="1"/>
</dbReference>
<accession>A0A3E0WWJ2</accession>